<evidence type="ECO:0000313" key="8">
    <source>
        <dbReference type="Proteomes" id="UP001558713"/>
    </source>
</evidence>
<evidence type="ECO:0000256" key="5">
    <source>
        <dbReference type="SAM" id="MobiDB-lite"/>
    </source>
</evidence>
<keyword evidence="8" id="KW-1185">Reference proteome</keyword>
<evidence type="ECO:0000256" key="2">
    <source>
        <dbReference type="ARBA" id="ARBA00022884"/>
    </source>
</evidence>
<proteinExistence type="predicted"/>
<dbReference type="CDD" id="cd12526">
    <property type="entry name" value="RRM1_EAR1_like"/>
    <property type="match status" value="1"/>
</dbReference>
<keyword evidence="2 4" id="KW-0694">RNA-binding</keyword>
<evidence type="ECO:0000256" key="4">
    <source>
        <dbReference type="PROSITE-ProRule" id="PRU00176"/>
    </source>
</evidence>
<dbReference type="FunFam" id="3.30.70.330:FF:000101">
    <property type="entry name" value="Protein MEI2-like 1"/>
    <property type="match status" value="1"/>
</dbReference>
<feature type="domain" description="RRM" evidence="6">
    <location>
        <begin position="211"/>
        <end position="284"/>
    </location>
</feature>
<keyword evidence="1" id="KW-0677">Repeat</keyword>
<dbReference type="FunFam" id="3.30.70.330:FF:001402">
    <property type="entry name" value="Terminal EAR1-like 1"/>
    <property type="match status" value="1"/>
</dbReference>
<gene>
    <name evidence="7" type="ORF">V5N11_018340</name>
</gene>
<evidence type="ECO:0000256" key="1">
    <source>
        <dbReference type="ARBA" id="ARBA00022737"/>
    </source>
</evidence>
<dbReference type="AlphaFoldDB" id="A0ABD0ZZH1"/>
<dbReference type="PANTHER" id="PTHR23189">
    <property type="entry name" value="RNA RECOGNITION MOTIF-CONTAINING"/>
    <property type="match status" value="1"/>
</dbReference>
<evidence type="ECO:0000259" key="6">
    <source>
        <dbReference type="PROSITE" id="PS50102"/>
    </source>
</evidence>
<evidence type="ECO:0000256" key="3">
    <source>
        <dbReference type="ARBA" id="ARBA00023254"/>
    </source>
</evidence>
<dbReference type="InterPro" id="IPR035979">
    <property type="entry name" value="RBD_domain_sf"/>
</dbReference>
<dbReference type="EMBL" id="JBANAX010000636">
    <property type="protein sequence ID" value="KAL1199932.1"/>
    <property type="molecule type" value="Genomic_DNA"/>
</dbReference>
<comment type="caution">
    <text evidence="7">The sequence shown here is derived from an EMBL/GenBank/DDBJ whole genome shotgun (WGS) entry which is preliminary data.</text>
</comment>
<dbReference type="InterPro" id="IPR000504">
    <property type="entry name" value="RRM_dom"/>
</dbReference>
<dbReference type="GO" id="GO:0003723">
    <property type="term" value="F:RNA binding"/>
    <property type="evidence" value="ECO:0007669"/>
    <property type="project" value="UniProtKB-UniRule"/>
</dbReference>
<sequence>MEHSRAFPFAGNLDPCAQEFVPLNPISSPYYFPYTPPPPPLPPPPSSYGLSPTEPRVFPFFNLPPHPMMFSPPPQPPPPPRPCFNGVSAAQRLPLPSNSPTRSLSLISVPRDVTESTVRRDLEIFGDVRGVQMERISEGIVTVHFYDLRDAKRAVREVCGRHMQHQARLGGSVWSSPSSSSTARGFVSGRPVWAQFVVPATSAVPGGCNQGTLVIFNLDPEVSSIALRQIFHVYGPIKELRETPHKKHQRFVEFYDIRDSAKAFDVMNGAEISGKQIVIEFSRPGGLKNKFKLSRQPQLPFQPPQILTPPLRQCVNLLKDRNTNVSPNNGVVVVESSMGSLCIIDDGNNNKIKTRGAESECVEIKSKNVAKWERKRQMKNMELSKFLISEETMEDPSCRDQRTTLMIKNIPNKYSQKLLLNMLDNHCIHINEAITEEHDEHESHHQPFSSYDFVYLPMDFNNKCNVGYGFVNMTSPEAAWRLYKAFHLQTWEVFNSRKICQVTYARVQGVENLKEHFKSSKFPCEAELYLPVTFSPPRDGKQLTEPVSIKINGCTRLNHSHLDQMDGQDHSLSGSCCGSDHDNSQEDGFSGSSIDGARSITVEGKTSF</sequence>
<keyword evidence="3" id="KW-0469">Meiosis</keyword>
<reference evidence="7 8" key="1">
    <citation type="submission" date="2024-04" db="EMBL/GenBank/DDBJ databases">
        <title>Genome assembly C_amara_ONT_v2.</title>
        <authorList>
            <person name="Yant L."/>
            <person name="Moore C."/>
            <person name="Slenker M."/>
        </authorList>
    </citation>
    <scope>NUCLEOTIDE SEQUENCE [LARGE SCALE GENOMIC DNA]</scope>
    <source>
        <tissue evidence="7">Leaf</tissue>
    </source>
</reference>
<dbReference type="SUPFAM" id="SSF54928">
    <property type="entry name" value="RNA-binding domain, RBD"/>
    <property type="match status" value="3"/>
</dbReference>
<feature type="domain" description="RRM" evidence="6">
    <location>
        <begin position="102"/>
        <end position="168"/>
    </location>
</feature>
<feature type="region of interest" description="Disordered" evidence="5">
    <location>
        <begin position="573"/>
        <end position="608"/>
    </location>
</feature>
<dbReference type="SMART" id="SM00360">
    <property type="entry name" value="RRM"/>
    <property type="match status" value="2"/>
</dbReference>
<dbReference type="GO" id="GO:0051321">
    <property type="term" value="P:meiotic cell cycle"/>
    <property type="evidence" value="ECO:0007669"/>
    <property type="project" value="UniProtKB-KW"/>
</dbReference>
<dbReference type="Pfam" id="PF00076">
    <property type="entry name" value="RRM_1"/>
    <property type="match status" value="1"/>
</dbReference>
<accession>A0ABD0ZZH1</accession>
<dbReference type="Pfam" id="PF04059">
    <property type="entry name" value="RRM_2"/>
    <property type="match status" value="1"/>
</dbReference>
<dbReference type="InterPro" id="IPR012677">
    <property type="entry name" value="Nucleotide-bd_a/b_plait_sf"/>
</dbReference>
<dbReference type="Proteomes" id="UP001558713">
    <property type="component" value="Unassembled WGS sequence"/>
</dbReference>
<dbReference type="InterPro" id="IPR007201">
    <property type="entry name" value="Mei2-like_Rrm_C"/>
</dbReference>
<organism evidence="7 8">
    <name type="scientific">Cardamine amara subsp. amara</name>
    <dbReference type="NCBI Taxonomy" id="228776"/>
    <lineage>
        <taxon>Eukaryota</taxon>
        <taxon>Viridiplantae</taxon>
        <taxon>Streptophyta</taxon>
        <taxon>Embryophyta</taxon>
        <taxon>Tracheophyta</taxon>
        <taxon>Spermatophyta</taxon>
        <taxon>Magnoliopsida</taxon>
        <taxon>eudicotyledons</taxon>
        <taxon>Gunneridae</taxon>
        <taxon>Pentapetalae</taxon>
        <taxon>rosids</taxon>
        <taxon>malvids</taxon>
        <taxon>Brassicales</taxon>
        <taxon>Brassicaceae</taxon>
        <taxon>Cardamineae</taxon>
        <taxon>Cardamine</taxon>
    </lineage>
</organism>
<name>A0ABD0ZZH1_CARAN</name>
<dbReference type="PROSITE" id="PS50102">
    <property type="entry name" value="RRM"/>
    <property type="match status" value="2"/>
</dbReference>
<dbReference type="Gene3D" id="3.30.70.330">
    <property type="match status" value="3"/>
</dbReference>
<dbReference type="CDD" id="cd12530">
    <property type="entry name" value="RRM3_EAR1_like"/>
    <property type="match status" value="1"/>
</dbReference>
<protein>
    <submittedName>
        <fullName evidence="7">Protein terminal ear1</fullName>
    </submittedName>
</protein>
<evidence type="ECO:0000313" key="7">
    <source>
        <dbReference type="EMBL" id="KAL1199932.1"/>
    </source>
</evidence>
<dbReference type="InterPro" id="IPR034458">
    <property type="entry name" value="EAR1-like_RRM3"/>
</dbReference>